<protein>
    <submittedName>
        <fullName evidence="2">Latent-transforming growth factor beta-binding 4-like isoform X2</fullName>
    </submittedName>
</protein>
<dbReference type="Gene3D" id="2.10.25.10">
    <property type="entry name" value="Laminin"/>
    <property type="match status" value="1"/>
</dbReference>
<dbReference type="EMBL" id="CACRXK020030074">
    <property type="protein sequence ID" value="CAB4042410.1"/>
    <property type="molecule type" value="Genomic_DNA"/>
</dbReference>
<evidence type="ECO:0000313" key="3">
    <source>
        <dbReference type="Proteomes" id="UP001152795"/>
    </source>
</evidence>
<dbReference type="InterPro" id="IPR000082">
    <property type="entry name" value="SEA_dom"/>
</dbReference>
<dbReference type="PROSITE" id="PS50024">
    <property type="entry name" value="SEA"/>
    <property type="match status" value="1"/>
</dbReference>
<keyword evidence="3" id="KW-1185">Reference proteome</keyword>
<proteinExistence type="predicted"/>
<feature type="non-terminal residue" evidence="2">
    <location>
        <position position="1"/>
    </location>
</feature>
<dbReference type="SUPFAM" id="SSF57196">
    <property type="entry name" value="EGF/Laminin"/>
    <property type="match status" value="1"/>
</dbReference>
<keyword evidence="1" id="KW-1015">Disulfide bond</keyword>
<comment type="caution">
    <text evidence="2">The sequence shown here is derived from an EMBL/GenBank/DDBJ whole genome shotgun (WGS) entry which is preliminary data.</text>
</comment>
<dbReference type="InterPro" id="IPR018097">
    <property type="entry name" value="EGF_Ca-bd_CS"/>
</dbReference>
<evidence type="ECO:0000313" key="2">
    <source>
        <dbReference type="EMBL" id="CAB4042410.1"/>
    </source>
</evidence>
<dbReference type="GO" id="GO:0005509">
    <property type="term" value="F:calcium ion binding"/>
    <property type="evidence" value="ECO:0007669"/>
    <property type="project" value="InterPro"/>
</dbReference>
<sequence length="177" mass="19671">PDNAQSSSGTVASFTIYVNYSASDVTPDILETTFSNRLSEQTVGSITKRILGTGYVLATSTDGINFTPSLHNIVVDINECSQSVAQCGEGQRCENYCGTYRCYCNSPGTYLVDENCTDILSYEGGFVVTNREFKLKYNDTNSIEYLQFAENIATVVKEYYMKTQYAHNIIGVRVIYL</sequence>
<dbReference type="Proteomes" id="UP001152795">
    <property type="component" value="Unassembled WGS sequence"/>
</dbReference>
<dbReference type="InterPro" id="IPR001881">
    <property type="entry name" value="EGF-like_Ca-bd_dom"/>
</dbReference>
<dbReference type="SUPFAM" id="SSF82671">
    <property type="entry name" value="SEA domain"/>
    <property type="match status" value="1"/>
</dbReference>
<feature type="non-terminal residue" evidence="2">
    <location>
        <position position="177"/>
    </location>
</feature>
<name>A0A7D9K895_PARCT</name>
<accession>A0A7D9K895</accession>
<dbReference type="SMART" id="SM00179">
    <property type="entry name" value="EGF_CA"/>
    <property type="match status" value="1"/>
</dbReference>
<reference evidence="2" key="1">
    <citation type="submission" date="2020-04" db="EMBL/GenBank/DDBJ databases">
        <authorList>
            <person name="Alioto T."/>
            <person name="Alioto T."/>
            <person name="Gomez Garrido J."/>
        </authorList>
    </citation>
    <scope>NUCLEOTIDE SEQUENCE</scope>
    <source>
        <strain evidence="2">A484AB</strain>
    </source>
</reference>
<dbReference type="InterPro" id="IPR036364">
    <property type="entry name" value="SEA_dom_sf"/>
</dbReference>
<dbReference type="AlphaFoldDB" id="A0A7D9K895"/>
<organism evidence="2 3">
    <name type="scientific">Paramuricea clavata</name>
    <name type="common">Red gorgonian</name>
    <name type="synonym">Violescent sea-whip</name>
    <dbReference type="NCBI Taxonomy" id="317549"/>
    <lineage>
        <taxon>Eukaryota</taxon>
        <taxon>Metazoa</taxon>
        <taxon>Cnidaria</taxon>
        <taxon>Anthozoa</taxon>
        <taxon>Octocorallia</taxon>
        <taxon>Malacalcyonacea</taxon>
        <taxon>Plexauridae</taxon>
        <taxon>Paramuricea</taxon>
    </lineage>
</organism>
<evidence type="ECO:0000256" key="1">
    <source>
        <dbReference type="ARBA" id="ARBA00023157"/>
    </source>
</evidence>
<dbReference type="CDD" id="cd00054">
    <property type="entry name" value="EGF_CA"/>
    <property type="match status" value="1"/>
</dbReference>
<dbReference type="PROSITE" id="PS01187">
    <property type="entry name" value="EGF_CA"/>
    <property type="match status" value="1"/>
</dbReference>
<gene>
    <name evidence="2" type="ORF">PACLA_8A004149</name>
</gene>